<dbReference type="Pfam" id="PF07690">
    <property type="entry name" value="MFS_1"/>
    <property type="match status" value="1"/>
</dbReference>
<feature type="transmembrane region" description="Helical" evidence="5">
    <location>
        <begin position="99"/>
        <end position="117"/>
    </location>
</feature>
<evidence type="ECO:0000256" key="3">
    <source>
        <dbReference type="ARBA" id="ARBA00022989"/>
    </source>
</evidence>
<accession>A0ABU2CW83</accession>
<feature type="transmembrane region" description="Helical" evidence="5">
    <location>
        <begin position="9"/>
        <end position="27"/>
    </location>
</feature>
<name>A0ABU2CW83_9MICO</name>
<feature type="transmembrane region" description="Helical" evidence="5">
    <location>
        <begin position="298"/>
        <end position="318"/>
    </location>
</feature>
<organism evidence="6 7">
    <name type="scientific">Promicromonospora iranensis</name>
    <dbReference type="NCBI Taxonomy" id="1105144"/>
    <lineage>
        <taxon>Bacteria</taxon>
        <taxon>Bacillati</taxon>
        <taxon>Actinomycetota</taxon>
        <taxon>Actinomycetes</taxon>
        <taxon>Micrococcales</taxon>
        <taxon>Promicromonosporaceae</taxon>
        <taxon>Promicromonospora</taxon>
    </lineage>
</organism>
<comment type="subcellular location">
    <subcellularLocation>
        <location evidence="1">Membrane</location>
        <topology evidence="1">Multi-pass membrane protein</topology>
    </subcellularLocation>
</comment>
<feature type="transmembrane region" description="Helical" evidence="5">
    <location>
        <begin position="165"/>
        <end position="186"/>
    </location>
</feature>
<keyword evidence="4 5" id="KW-0472">Membrane</keyword>
<evidence type="ECO:0000256" key="2">
    <source>
        <dbReference type="ARBA" id="ARBA00022692"/>
    </source>
</evidence>
<protein>
    <submittedName>
        <fullName evidence="6">MFS family permease</fullName>
    </submittedName>
</protein>
<dbReference type="InterPro" id="IPR051788">
    <property type="entry name" value="MFS_Transporter"/>
</dbReference>
<keyword evidence="2 5" id="KW-0812">Transmembrane</keyword>
<keyword evidence="7" id="KW-1185">Reference proteome</keyword>
<dbReference type="Gene3D" id="1.20.1250.20">
    <property type="entry name" value="MFS general substrate transporter like domains"/>
    <property type="match status" value="2"/>
</dbReference>
<feature type="transmembrane region" description="Helical" evidence="5">
    <location>
        <begin position="138"/>
        <end position="159"/>
    </location>
</feature>
<dbReference type="PANTHER" id="PTHR23514:SF13">
    <property type="entry name" value="INNER MEMBRANE PROTEIN YBJJ"/>
    <property type="match status" value="1"/>
</dbReference>
<evidence type="ECO:0000313" key="7">
    <source>
        <dbReference type="Proteomes" id="UP001183585"/>
    </source>
</evidence>
<proteinExistence type="predicted"/>
<feature type="transmembrane region" description="Helical" evidence="5">
    <location>
        <begin position="74"/>
        <end position="93"/>
    </location>
</feature>
<dbReference type="InterPro" id="IPR036259">
    <property type="entry name" value="MFS_trans_sf"/>
</dbReference>
<evidence type="ECO:0000313" key="6">
    <source>
        <dbReference type="EMBL" id="MDR7385586.1"/>
    </source>
</evidence>
<gene>
    <name evidence="6" type="ORF">J2S48_005101</name>
</gene>
<dbReference type="SUPFAM" id="SSF103473">
    <property type="entry name" value="MFS general substrate transporter"/>
    <property type="match status" value="1"/>
</dbReference>
<keyword evidence="3 5" id="KW-1133">Transmembrane helix</keyword>
<dbReference type="Proteomes" id="UP001183585">
    <property type="component" value="Unassembled WGS sequence"/>
</dbReference>
<sequence length="384" mass="38765">MSFTRNRSFAARLWVVFFVNGAVLSSWAPRIPEVKHLLGLSDSELGIALFGVAAGSVPALLLTARALDRVRSEPVCVVAALLFSASLPLIGVVDGVWQLTGVLMVLGAASGVLDIAMNTAGIAYQQHTGHRVLSRLHGGYSLGVLAGALGGVAATHGGATVSEHFLAAAVLLVALTLACAPLMWSPPRSTGSRESADAPVTVWNRRSGLPATIAVLAVSGLLIEGLVTDWSALLITRDLGAPASLGASTLAVFSLAMFISRSAGDAVLDRCTERTVLTAVAAAVACVVLLGSVAADPLAMAAAVGLVGLVLGPVFPVAVSRASRSAPGRAAARTAQVSAVGYIAYLGGPPVIGFAADVVGLPFAFAAAVALGCGGIALTRRSHD</sequence>
<reference evidence="6 7" key="1">
    <citation type="submission" date="2023-07" db="EMBL/GenBank/DDBJ databases">
        <title>Sequencing the genomes of 1000 actinobacteria strains.</title>
        <authorList>
            <person name="Klenk H.-P."/>
        </authorList>
    </citation>
    <scope>NUCLEOTIDE SEQUENCE [LARGE SCALE GENOMIC DNA]</scope>
    <source>
        <strain evidence="6 7">DSM 45554</strain>
    </source>
</reference>
<comment type="caution">
    <text evidence="6">The sequence shown here is derived from an EMBL/GenBank/DDBJ whole genome shotgun (WGS) entry which is preliminary data.</text>
</comment>
<feature type="transmembrane region" description="Helical" evidence="5">
    <location>
        <begin position="207"/>
        <end position="227"/>
    </location>
</feature>
<dbReference type="InterPro" id="IPR011701">
    <property type="entry name" value="MFS"/>
</dbReference>
<feature type="transmembrane region" description="Helical" evidence="5">
    <location>
        <begin position="47"/>
        <end position="67"/>
    </location>
</feature>
<feature type="transmembrane region" description="Helical" evidence="5">
    <location>
        <begin position="330"/>
        <end position="348"/>
    </location>
</feature>
<dbReference type="RefSeq" id="WP_274998190.1">
    <property type="nucleotide sequence ID" value="NZ_JAJQQP010000022.1"/>
</dbReference>
<feature type="transmembrane region" description="Helical" evidence="5">
    <location>
        <begin position="271"/>
        <end position="292"/>
    </location>
</feature>
<evidence type="ECO:0000256" key="4">
    <source>
        <dbReference type="ARBA" id="ARBA00023136"/>
    </source>
</evidence>
<feature type="transmembrane region" description="Helical" evidence="5">
    <location>
        <begin position="354"/>
        <end position="378"/>
    </location>
</feature>
<feature type="transmembrane region" description="Helical" evidence="5">
    <location>
        <begin position="239"/>
        <end position="259"/>
    </location>
</feature>
<evidence type="ECO:0000256" key="1">
    <source>
        <dbReference type="ARBA" id="ARBA00004141"/>
    </source>
</evidence>
<dbReference type="PANTHER" id="PTHR23514">
    <property type="entry name" value="BYPASS OF STOP CODON PROTEIN 6"/>
    <property type="match status" value="1"/>
</dbReference>
<dbReference type="CDD" id="cd17393">
    <property type="entry name" value="MFS_MosC_like"/>
    <property type="match status" value="1"/>
</dbReference>
<evidence type="ECO:0000256" key="5">
    <source>
        <dbReference type="SAM" id="Phobius"/>
    </source>
</evidence>
<dbReference type="EMBL" id="JAVDYE010000001">
    <property type="protein sequence ID" value="MDR7385586.1"/>
    <property type="molecule type" value="Genomic_DNA"/>
</dbReference>